<feature type="non-terminal residue" evidence="1">
    <location>
        <position position="162"/>
    </location>
</feature>
<dbReference type="OrthoDB" id="10623818at2759"/>
<dbReference type="Gramene" id="OMP01963">
    <property type="protein sequence ID" value="OMP01963"/>
    <property type="gene ID" value="CCACVL1_02968"/>
</dbReference>
<dbReference type="Proteomes" id="UP000188268">
    <property type="component" value="Unassembled WGS sequence"/>
</dbReference>
<protein>
    <submittedName>
        <fullName evidence="1">Uncharacterized protein</fullName>
    </submittedName>
</protein>
<proteinExistence type="predicted"/>
<keyword evidence="2" id="KW-1185">Reference proteome</keyword>
<reference evidence="1 2" key="1">
    <citation type="submission" date="2013-09" db="EMBL/GenBank/DDBJ databases">
        <title>Corchorus capsularis genome sequencing.</title>
        <authorList>
            <person name="Alam M."/>
            <person name="Haque M.S."/>
            <person name="Islam M.S."/>
            <person name="Emdad E.M."/>
            <person name="Islam M.M."/>
            <person name="Ahmed B."/>
            <person name="Halim A."/>
            <person name="Hossen Q.M.M."/>
            <person name="Hossain M.Z."/>
            <person name="Ahmed R."/>
            <person name="Khan M.M."/>
            <person name="Islam R."/>
            <person name="Rashid M.M."/>
            <person name="Khan S.A."/>
            <person name="Rahman M.S."/>
            <person name="Alam M."/>
        </authorList>
    </citation>
    <scope>NUCLEOTIDE SEQUENCE [LARGE SCALE GENOMIC DNA]</scope>
    <source>
        <strain evidence="2">cv. CVL-1</strain>
        <tissue evidence="1">Whole seedling</tissue>
    </source>
</reference>
<accession>A0A1R3K4G6</accession>
<name>A0A1R3K4G6_COCAP</name>
<dbReference type="AlphaFoldDB" id="A0A1R3K4G6"/>
<evidence type="ECO:0000313" key="2">
    <source>
        <dbReference type="Proteomes" id="UP000188268"/>
    </source>
</evidence>
<organism evidence="1 2">
    <name type="scientific">Corchorus capsularis</name>
    <name type="common">Jute</name>
    <dbReference type="NCBI Taxonomy" id="210143"/>
    <lineage>
        <taxon>Eukaryota</taxon>
        <taxon>Viridiplantae</taxon>
        <taxon>Streptophyta</taxon>
        <taxon>Embryophyta</taxon>
        <taxon>Tracheophyta</taxon>
        <taxon>Spermatophyta</taxon>
        <taxon>Magnoliopsida</taxon>
        <taxon>eudicotyledons</taxon>
        <taxon>Gunneridae</taxon>
        <taxon>Pentapetalae</taxon>
        <taxon>rosids</taxon>
        <taxon>malvids</taxon>
        <taxon>Malvales</taxon>
        <taxon>Malvaceae</taxon>
        <taxon>Grewioideae</taxon>
        <taxon>Apeibeae</taxon>
        <taxon>Corchorus</taxon>
    </lineage>
</organism>
<sequence length="162" mass="18890">MFGFPSIVSDSSSDPKRVLGDLDGQVISLAERYMFRILNIPMNVGLRWAPQWTSSPIRNPYLKGKKRWSPFYRFDWDFFSGSSPYQRRAYRHQSKCSALHVSFPAMNEWAHKCILPLFLDFWPSHVIYPTRGKSDVGVTSFPWSIYSRVEDQSMSGLLRRSQ</sequence>
<dbReference type="EMBL" id="AWWV01006325">
    <property type="protein sequence ID" value="OMP01963.1"/>
    <property type="molecule type" value="Genomic_DNA"/>
</dbReference>
<comment type="caution">
    <text evidence="1">The sequence shown here is derived from an EMBL/GenBank/DDBJ whole genome shotgun (WGS) entry which is preliminary data.</text>
</comment>
<gene>
    <name evidence="1" type="ORF">CCACVL1_02968</name>
</gene>
<evidence type="ECO:0000313" key="1">
    <source>
        <dbReference type="EMBL" id="OMP01963.1"/>
    </source>
</evidence>